<name>A0A8J3X719_9ACTN</name>
<keyword evidence="3" id="KW-0238">DNA-binding</keyword>
<sequence>MPSVRQDINPALLAWAMKQSDIDENELANRANINVAEVQSWLAGHDKPGLTALRSVAKVLKRSTSFFFLPNPPASSTTVASFRAPIGSSGPRKISPDELNEIRTAARRQKIASWVLKEINPEERVSFPISNGDPEKAAIEARSWLQWNTVYQVRASTKAGANKRLRSALEERGILVLQIQMGRSQCRGFSIADAQVPLIAVNSTGHIASARTFTMLHELAHLTLGEQAVCDLPDDSHERWCDRFASAFMMPRQHLREYLGRNLKKGYIESDDLDSVRLISNRYKASYQCVALRLIELGAADWSLYQYIRSGSYEHDKPFPNPNGGQTTPEVRLREYGTTYPRLVIAAIDDNKISELDGRRFLNVNGEQLANLRSRLTDVA</sequence>
<dbReference type="InterPro" id="IPR001387">
    <property type="entry name" value="Cro/C1-type_HTH"/>
</dbReference>
<dbReference type="Gene3D" id="1.10.10.2910">
    <property type="match status" value="1"/>
</dbReference>
<accession>A0A8J3X719</accession>
<dbReference type="InterPro" id="IPR052345">
    <property type="entry name" value="Rad_response_metalloprotease"/>
</dbReference>
<gene>
    <name evidence="3" type="ORF">Pmi06nite_32830</name>
</gene>
<dbReference type="SUPFAM" id="SSF47413">
    <property type="entry name" value="lambda repressor-like DNA-binding domains"/>
    <property type="match status" value="1"/>
</dbReference>
<keyword evidence="4" id="KW-1185">Reference proteome</keyword>
<evidence type="ECO:0000313" key="4">
    <source>
        <dbReference type="Proteomes" id="UP000650628"/>
    </source>
</evidence>
<proteinExistence type="inferred from homology"/>
<protein>
    <submittedName>
        <fullName evidence="3">DNA-binding protein</fullName>
    </submittedName>
</protein>
<dbReference type="PANTHER" id="PTHR43236">
    <property type="entry name" value="ANTITOXIN HIGA1"/>
    <property type="match status" value="1"/>
</dbReference>
<evidence type="ECO:0000256" key="1">
    <source>
        <dbReference type="ARBA" id="ARBA00007227"/>
    </source>
</evidence>
<evidence type="ECO:0000259" key="2">
    <source>
        <dbReference type="PROSITE" id="PS50943"/>
    </source>
</evidence>
<dbReference type="GO" id="GO:0003677">
    <property type="term" value="F:DNA binding"/>
    <property type="evidence" value="ECO:0007669"/>
    <property type="project" value="UniProtKB-KW"/>
</dbReference>
<dbReference type="SMART" id="SM00530">
    <property type="entry name" value="HTH_XRE"/>
    <property type="match status" value="1"/>
</dbReference>
<dbReference type="PROSITE" id="PS50943">
    <property type="entry name" value="HTH_CROC1"/>
    <property type="match status" value="1"/>
</dbReference>
<comment type="caution">
    <text evidence="3">The sequence shown here is derived from an EMBL/GenBank/DDBJ whole genome shotgun (WGS) entry which is preliminary data.</text>
</comment>
<dbReference type="AlphaFoldDB" id="A0A8J3X719"/>
<dbReference type="Proteomes" id="UP000650628">
    <property type="component" value="Unassembled WGS sequence"/>
</dbReference>
<dbReference type="RefSeq" id="WP_203953803.1">
    <property type="nucleotide sequence ID" value="NZ_BOOO01000016.1"/>
</dbReference>
<dbReference type="Pfam" id="PF06114">
    <property type="entry name" value="Peptidase_M78"/>
    <property type="match status" value="1"/>
</dbReference>
<dbReference type="EMBL" id="BOOO01000016">
    <property type="protein sequence ID" value="GII29841.1"/>
    <property type="molecule type" value="Genomic_DNA"/>
</dbReference>
<dbReference type="InterPro" id="IPR010359">
    <property type="entry name" value="IrrE_HExxH"/>
</dbReference>
<evidence type="ECO:0000313" key="3">
    <source>
        <dbReference type="EMBL" id="GII29841.1"/>
    </source>
</evidence>
<dbReference type="PANTHER" id="PTHR43236:SF2">
    <property type="entry name" value="BLL0069 PROTEIN"/>
    <property type="match status" value="1"/>
</dbReference>
<reference evidence="3 4" key="1">
    <citation type="submission" date="2021-01" db="EMBL/GenBank/DDBJ databases">
        <title>Whole genome shotgun sequence of Planotetraspora mira NBRC 15435.</title>
        <authorList>
            <person name="Komaki H."/>
            <person name="Tamura T."/>
        </authorList>
    </citation>
    <scope>NUCLEOTIDE SEQUENCE [LARGE SCALE GENOMIC DNA]</scope>
    <source>
        <strain evidence="3 4">NBRC 15435</strain>
    </source>
</reference>
<feature type="domain" description="HTH cro/C1-type" evidence="2">
    <location>
        <begin position="26"/>
        <end position="67"/>
    </location>
</feature>
<comment type="similarity">
    <text evidence="1">Belongs to the short-chain fatty acyl-CoA assimilation regulator (ScfR) family.</text>
</comment>
<dbReference type="InterPro" id="IPR010982">
    <property type="entry name" value="Lambda_DNA-bd_dom_sf"/>
</dbReference>
<organism evidence="3 4">
    <name type="scientific">Planotetraspora mira</name>
    <dbReference type="NCBI Taxonomy" id="58121"/>
    <lineage>
        <taxon>Bacteria</taxon>
        <taxon>Bacillati</taxon>
        <taxon>Actinomycetota</taxon>
        <taxon>Actinomycetes</taxon>
        <taxon>Streptosporangiales</taxon>
        <taxon>Streptosporangiaceae</taxon>
        <taxon>Planotetraspora</taxon>
    </lineage>
</organism>